<gene>
    <name evidence="2" type="ORF">BCR37DRAFT_387652</name>
</gene>
<feature type="chain" id="PRO_5011001022" evidence="1">
    <location>
        <begin position="23"/>
        <end position="194"/>
    </location>
</feature>
<protein>
    <submittedName>
        <fullName evidence="2">Uncharacterized protein</fullName>
    </submittedName>
</protein>
<keyword evidence="1" id="KW-0732">Signal</keyword>
<evidence type="ECO:0000313" key="3">
    <source>
        <dbReference type="Proteomes" id="UP000193685"/>
    </source>
</evidence>
<dbReference type="GeneID" id="63787151"/>
<comment type="caution">
    <text evidence="2">The sequence shown here is derived from an EMBL/GenBank/DDBJ whole genome shotgun (WGS) entry which is preliminary data.</text>
</comment>
<dbReference type="RefSeq" id="XP_040724734.1">
    <property type="nucleotide sequence ID" value="XM_040870552.1"/>
</dbReference>
<dbReference type="Proteomes" id="UP000193685">
    <property type="component" value="Unassembled WGS sequence"/>
</dbReference>
<keyword evidence="3" id="KW-1185">Reference proteome</keyword>
<dbReference type="AlphaFoldDB" id="A0A1Y2FBR5"/>
<name>A0A1Y2FBR5_PROLT</name>
<accession>A0A1Y2FBR5</accession>
<evidence type="ECO:0000256" key="1">
    <source>
        <dbReference type="SAM" id="SignalP"/>
    </source>
</evidence>
<dbReference type="EMBL" id="MCFI01000011">
    <property type="protein sequence ID" value="ORY81358.1"/>
    <property type="molecule type" value="Genomic_DNA"/>
</dbReference>
<sequence length="194" mass="22572">MAIFWALLLLLTNILPGSPVDAHHCRQLQVTQWFRFPYTDAQACLSRNATWDHDLRNLNNDLFNISYIKYERGEDKCLNLWCAKCKPTFLNFDKTPNAKNDEVPLFDKKHNKCWVPIAGLQFWRVYKSSSIRRGENKCGFKDVMAQFQAKHGYVWMDALKKNPGQFANISRVITIRLNRDRDSAPGIEDDVKCS</sequence>
<organism evidence="2 3">
    <name type="scientific">Protomyces lactucae-debilis</name>
    <dbReference type="NCBI Taxonomy" id="2754530"/>
    <lineage>
        <taxon>Eukaryota</taxon>
        <taxon>Fungi</taxon>
        <taxon>Dikarya</taxon>
        <taxon>Ascomycota</taxon>
        <taxon>Taphrinomycotina</taxon>
        <taxon>Taphrinomycetes</taxon>
        <taxon>Taphrinales</taxon>
        <taxon>Protomycetaceae</taxon>
        <taxon>Protomyces</taxon>
    </lineage>
</organism>
<proteinExistence type="predicted"/>
<evidence type="ECO:0000313" key="2">
    <source>
        <dbReference type="EMBL" id="ORY81358.1"/>
    </source>
</evidence>
<reference evidence="2 3" key="1">
    <citation type="submission" date="2016-07" db="EMBL/GenBank/DDBJ databases">
        <title>Pervasive Adenine N6-methylation of Active Genes in Fungi.</title>
        <authorList>
            <consortium name="DOE Joint Genome Institute"/>
            <person name="Mondo S.J."/>
            <person name="Dannebaum R.O."/>
            <person name="Kuo R.C."/>
            <person name="Labutti K."/>
            <person name="Haridas S."/>
            <person name="Kuo A."/>
            <person name="Salamov A."/>
            <person name="Ahrendt S.R."/>
            <person name="Lipzen A."/>
            <person name="Sullivan W."/>
            <person name="Andreopoulos W.B."/>
            <person name="Clum A."/>
            <person name="Lindquist E."/>
            <person name="Daum C."/>
            <person name="Ramamoorthy G.K."/>
            <person name="Gryganskyi A."/>
            <person name="Culley D."/>
            <person name="Magnuson J.K."/>
            <person name="James T.Y."/>
            <person name="O'Malley M.A."/>
            <person name="Stajich J.E."/>
            <person name="Spatafora J.W."/>
            <person name="Visel A."/>
            <person name="Grigoriev I.V."/>
        </authorList>
    </citation>
    <scope>NUCLEOTIDE SEQUENCE [LARGE SCALE GENOMIC DNA]</scope>
    <source>
        <strain evidence="2 3">12-1054</strain>
    </source>
</reference>
<feature type="signal peptide" evidence="1">
    <location>
        <begin position="1"/>
        <end position="22"/>
    </location>
</feature>